<sequence>MSALTARSSSAASTKLPLLLSTSMATATPMAATSVNAFRCCSAYSGQGTMGTPNHRLSRTEFQPQCVTKPPTAACARTSFCGTAAGHTSPLPRVRSTNPSGRSSARSASTGLHVPGAGGPRSTQRKRWPLRSRPRATSRACAAPKNPLLPKQRRTTDAAGCVSSHRTHGCGGSVGGANETTGPTGYSAGAAGQPAPRLAMAESTPGSSSAAVLTRMPSASANRLPWYAYHLHSGSSLRMIGVGRASGGTGGSPGMSAAPSMSPNSPATSSHIAGRRRKKESAAALQVKYTYAGGGTAGATRSRATSSSGVQKRSSSSAATGHARPATAALTCGACSSTTREMNSTGPAHPAGASTPGRRWKRTSRPAAASSARRMTLSSPRASCSVGGRMTSTVTESARPPPTLPSSRLPASSMGMRWPAPQTGSKTTVGVAISISGAHAVKLQEAIRVVRGRKRRKAQTGKKRSSSSSSTGREMQQSTGTKRSGGEGARRKAGGPRQSPPTLGG</sequence>
<feature type="region of interest" description="Disordered" evidence="1">
    <location>
        <begin position="244"/>
        <end position="281"/>
    </location>
</feature>
<feature type="compositionally biased region" description="Low complexity" evidence="1">
    <location>
        <begin position="100"/>
        <end position="111"/>
    </location>
</feature>
<feature type="compositionally biased region" description="Basic residues" evidence="1">
    <location>
        <begin position="450"/>
        <end position="465"/>
    </location>
</feature>
<protein>
    <submittedName>
        <fullName evidence="2">Uncharacterized protein</fullName>
    </submittedName>
</protein>
<feature type="compositionally biased region" description="Basic residues" evidence="1">
    <location>
        <begin position="123"/>
        <end position="136"/>
    </location>
</feature>
<dbReference type="EnsemblPlants" id="Zm00001eb117540_T001">
    <property type="protein sequence ID" value="Zm00001eb117540_P001"/>
    <property type="gene ID" value="Zm00001eb117540"/>
</dbReference>
<feature type="region of interest" description="Disordered" evidence="1">
    <location>
        <begin position="294"/>
        <end position="413"/>
    </location>
</feature>
<feature type="compositionally biased region" description="Low complexity" evidence="1">
    <location>
        <begin position="365"/>
        <end position="374"/>
    </location>
</feature>
<organism evidence="2 3">
    <name type="scientific">Zea mays</name>
    <name type="common">Maize</name>
    <dbReference type="NCBI Taxonomy" id="4577"/>
    <lineage>
        <taxon>Eukaryota</taxon>
        <taxon>Viridiplantae</taxon>
        <taxon>Streptophyta</taxon>
        <taxon>Embryophyta</taxon>
        <taxon>Tracheophyta</taxon>
        <taxon>Spermatophyta</taxon>
        <taxon>Magnoliopsida</taxon>
        <taxon>Liliopsida</taxon>
        <taxon>Poales</taxon>
        <taxon>Poaceae</taxon>
        <taxon>PACMAD clade</taxon>
        <taxon>Panicoideae</taxon>
        <taxon>Andropogonodae</taxon>
        <taxon>Andropogoneae</taxon>
        <taxon>Tripsacinae</taxon>
        <taxon>Zea</taxon>
    </lineage>
</organism>
<feature type="compositionally biased region" description="Low complexity" evidence="1">
    <location>
        <begin position="254"/>
        <end position="270"/>
    </location>
</feature>
<evidence type="ECO:0000256" key="1">
    <source>
        <dbReference type="SAM" id="MobiDB-lite"/>
    </source>
</evidence>
<evidence type="ECO:0000313" key="3">
    <source>
        <dbReference type="Proteomes" id="UP000007305"/>
    </source>
</evidence>
<feature type="compositionally biased region" description="Polar residues" evidence="1">
    <location>
        <begin position="334"/>
        <end position="346"/>
    </location>
</feature>
<feature type="compositionally biased region" description="Polar residues" evidence="1">
    <location>
        <begin position="471"/>
        <end position="482"/>
    </location>
</feature>
<feature type="compositionally biased region" description="Low complexity" evidence="1">
    <location>
        <begin position="298"/>
        <end position="329"/>
    </location>
</feature>
<dbReference type="InParanoid" id="A0A804MWS3"/>
<accession>A0A804MWS3</accession>
<feature type="region of interest" description="Disordered" evidence="1">
    <location>
        <begin position="447"/>
        <end position="505"/>
    </location>
</feature>
<feature type="compositionally biased region" description="Gly residues" evidence="1">
    <location>
        <begin position="244"/>
        <end position="253"/>
    </location>
</feature>
<gene>
    <name evidence="2" type="primary">LOC103649648</name>
</gene>
<dbReference type="Gramene" id="Zm00001eb117540_T001">
    <property type="protein sequence ID" value="Zm00001eb117540_P001"/>
    <property type="gene ID" value="Zm00001eb117540"/>
</dbReference>
<keyword evidence="3" id="KW-1185">Reference proteome</keyword>
<reference evidence="2" key="2">
    <citation type="submission" date="2019-07" db="EMBL/GenBank/DDBJ databases">
        <authorList>
            <person name="Seetharam A."/>
            <person name="Woodhouse M."/>
            <person name="Cannon E."/>
        </authorList>
    </citation>
    <scope>NUCLEOTIDE SEQUENCE [LARGE SCALE GENOMIC DNA]</scope>
    <source>
        <strain evidence="2">cv. B73</strain>
    </source>
</reference>
<dbReference type="AlphaFoldDB" id="A0A804MWS3"/>
<proteinExistence type="predicted"/>
<evidence type="ECO:0000313" key="2">
    <source>
        <dbReference type="EnsemblPlants" id="Zm00001eb117540_P001"/>
    </source>
</evidence>
<feature type="region of interest" description="Disordered" evidence="1">
    <location>
        <begin position="86"/>
        <end position="176"/>
    </location>
</feature>
<name>A0A804MWS3_MAIZE</name>
<reference evidence="3" key="1">
    <citation type="submission" date="2015-12" db="EMBL/GenBank/DDBJ databases">
        <title>Update maize B73 reference genome by single molecule sequencing technologies.</title>
        <authorList>
            <consortium name="Maize Genome Sequencing Project"/>
            <person name="Ware D."/>
        </authorList>
    </citation>
    <scope>NUCLEOTIDE SEQUENCE [LARGE SCALE GENOMIC DNA]</scope>
    <source>
        <strain evidence="3">cv. B73</strain>
    </source>
</reference>
<reference evidence="2" key="3">
    <citation type="submission" date="2021-05" db="UniProtKB">
        <authorList>
            <consortium name="EnsemblPlants"/>
        </authorList>
    </citation>
    <scope>IDENTIFICATION</scope>
    <source>
        <strain evidence="2">cv. B73</strain>
    </source>
</reference>
<dbReference type="Proteomes" id="UP000007305">
    <property type="component" value="Chromosome 2"/>
</dbReference>